<gene>
    <name evidence="1" type="ORF">GN138_05070</name>
</gene>
<keyword evidence="2" id="KW-1185">Reference proteome</keyword>
<protein>
    <submittedName>
        <fullName evidence="1">Uncharacterized protein</fullName>
    </submittedName>
</protein>
<accession>A0A6L6UAI4</accession>
<evidence type="ECO:0000313" key="2">
    <source>
        <dbReference type="Proteomes" id="UP000478208"/>
    </source>
</evidence>
<sequence>MQKLFLLFLISSFLGFTQEKNQPPITATATLKDSTIIKAKSIFGIDNYKTFYYATENNTFNKKTKDTTISYSNFQLGEITSANTFNPLKINLFYKDFNTVIILDNRLAEISKIDFNSNTTYKNVSFVSSGYNNTLWLFNEDFQYLELYDYASNKTKLKTVPVQSKVLDLKSDYNYSFLLTENYLYIYNYFGSLIRKLKNKGYESLTFNEAHLVLKKEDSLFILKKNQTEILPIKHPKMLINQFLVTNETVYLYHENLLRHYQLKIE</sequence>
<comment type="caution">
    <text evidence="1">The sequence shown here is derived from an EMBL/GenBank/DDBJ whole genome shotgun (WGS) entry which is preliminary data.</text>
</comment>
<dbReference type="Proteomes" id="UP000478208">
    <property type="component" value="Unassembled WGS sequence"/>
</dbReference>
<dbReference type="RefSeq" id="WP_157362709.1">
    <property type="nucleotide sequence ID" value="NZ_WOWS01000002.1"/>
</dbReference>
<dbReference type="EMBL" id="WOWS01000002">
    <property type="protein sequence ID" value="MUU77804.1"/>
    <property type="molecule type" value="Genomic_DNA"/>
</dbReference>
<evidence type="ECO:0000313" key="1">
    <source>
        <dbReference type="EMBL" id="MUU77804.1"/>
    </source>
</evidence>
<dbReference type="AlphaFoldDB" id="A0A6L6UAI4"/>
<name>A0A6L6UAI4_9FLAO</name>
<organism evidence="1 2">
    <name type="scientific">Winogradskyella endarachnes</name>
    <dbReference type="NCBI Taxonomy" id="2681965"/>
    <lineage>
        <taxon>Bacteria</taxon>
        <taxon>Pseudomonadati</taxon>
        <taxon>Bacteroidota</taxon>
        <taxon>Flavobacteriia</taxon>
        <taxon>Flavobacteriales</taxon>
        <taxon>Flavobacteriaceae</taxon>
        <taxon>Winogradskyella</taxon>
    </lineage>
</organism>
<proteinExistence type="predicted"/>
<reference evidence="1 2" key="1">
    <citation type="submission" date="2019-12" db="EMBL/GenBank/DDBJ databases">
        <authorList>
            <person name="Li J."/>
        </authorList>
    </citation>
    <scope>NUCLEOTIDE SEQUENCE [LARGE SCALE GENOMIC DNA]</scope>
    <source>
        <strain evidence="1 2">HL2-2</strain>
    </source>
</reference>